<dbReference type="Gene3D" id="3.30.40.10">
    <property type="entry name" value="Zinc/RING finger domain, C3HC4 (zinc finger)"/>
    <property type="match status" value="1"/>
</dbReference>
<dbReference type="CDD" id="cd16454">
    <property type="entry name" value="RING-H2_PA-TM-RING"/>
    <property type="match status" value="1"/>
</dbReference>
<dbReference type="GeneID" id="18911183"/>
<name>K5VSQ5_PHACS</name>
<dbReference type="RefSeq" id="XP_007397229.1">
    <property type="nucleotide sequence ID" value="XM_007397167.1"/>
</dbReference>
<evidence type="ECO:0000256" key="2">
    <source>
        <dbReference type="ARBA" id="ARBA00022692"/>
    </source>
</evidence>
<evidence type="ECO:0000313" key="12">
    <source>
        <dbReference type="Proteomes" id="UP000008370"/>
    </source>
</evidence>
<evidence type="ECO:0000256" key="7">
    <source>
        <dbReference type="ARBA" id="ARBA00023136"/>
    </source>
</evidence>
<dbReference type="SMART" id="SM00184">
    <property type="entry name" value="RING"/>
    <property type="match status" value="1"/>
</dbReference>
<reference evidence="11 12" key="1">
    <citation type="journal article" date="2012" name="BMC Genomics">
        <title>Comparative genomics of the white-rot fungi, Phanerochaete carnosa and P. chrysosporium, to elucidate the genetic basis of the distinct wood types they colonize.</title>
        <authorList>
            <person name="Suzuki H."/>
            <person name="MacDonald J."/>
            <person name="Syed K."/>
            <person name="Salamov A."/>
            <person name="Hori C."/>
            <person name="Aerts A."/>
            <person name="Henrissat B."/>
            <person name="Wiebenga A."/>
            <person name="vanKuyk P.A."/>
            <person name="Barry K."/>
            <person name="Lindquist E."/>
            <person name="LaButti K."/>
            <person name="Lapidus A."/>
            <person name="Lucas S."/>
            <person name="Coutinho P."/>
            <person name="Gong Y."/>
            <person name="Samejima M."/>
            <person name="Mahadevan R."/>
            <person name="Abou-Zaid M."/>
            <person name="de Vries R.P."/>
            <person name="Igarashi K."/>
            <person name="Yadav J.S."/>
            <person name="Grigoriev I.V."/>
            <person name="Master E.R."/>
        </authorList>
    </citation>
    <scope>NUCLEOTIDE SEQUENCE [LARGE SCALE GENOMIC DNA]</scope>
    <source>
        <strain evidence="11 12">HHB-10118-sp</strain>
    </source>
</reference>
<dbReference type="Pfam" id="PF13639">
    <property type="entry name" value="zf-RING_2"/>
    <property type="match status" value="1"/>
</dbReference>
<dbReference type="GO" id="GO:0016020">
    <property type="term" value="C:membrane"/>
    <property type="evidence" value="ECO:0007669"/>
    <property type="project" value="UniProtKB-SubCell"/>
</dbReference>
<dbReference type="PROSITE" id="PS50089">
    <property type="entry name" value="ZF_RING_2"/>
    <property type="match status" value="1"/>
</dbReference>
<keyword evidence="5" id="KW-0862">Zinc</keyword>
<dbReference type="OrthoDB" id="8062037at2759"/>
<feature type="compositionally biased region" description="Pro residues" evidence="9">
    <location>
        <begin position="268"/>
        <end position="280"/>
    </location>
</feature>
<organism evidence="11 12">
    <name type="scientific">Phanerochaete carnosa (strain HHB-10118-sp)</name>
    <name type="common">White-rot fungus</name>
    <name type="synonym">Peniophora carnosa</name>
    <dbReference type="NCBI Taxonomy" id="650164"/>
    <lineage>
        <taxon>Eukaryota</taxon>
        <taxon>Fungi</taxon>
        <taxon>Dikarya</taxon>
        <taxon>Basidiomycota</taxon>
        <taxon>Agaricomycotina</taxon>
        <taxon>Agaricomycetes</taxon>
        <taxon>Polyporales</taxon>
        <taxon>Phanerochaetaceae</taxon>
        <taxon>Phanerochaete</taxon>
    </lineage>
</organism>
<evidence type="ECO:0000313" key="11">
    <source>
        <dbReference type="EMBL" id="EKM54538.1"/>
    </source>
</evidence>
<keyword evidence="12" id="KW-1185">Reference proteome</keyword>
<dbReference type="GO" id="GO:0008270">
    <property type="term" value="F:zinc ion binding"/>
    <property type="evidence" value="ECO:0007669"/>
    <property type="project" value="UniProtKB-KW"/>
</dbReference>
<dbReference type="PANTHER" id="PTHR47168:SF1">
    <property type="entry name" value="OS02G0798600 PROTEIN"/>
    <property type="match status" value="1"/>
</dbReference>
<dbReference type="KEGG" id="pco:PHACADRAFT_196968"/>
<proteinExistence type="predicted"/>
<dbReference type="AlphaFoldDB" id="K5VSQ5"/>
<dbReference type="InParanoid" id="K5VSQ5"/>
<dbReference type="EMBL" id="JH930473">
    <property type="protein sequence ID" value="EKM54538.1"/>
    <property type="molecule type" value="Genomic_DNA"/>
</dbReference>
<sequence length="280" mass="30919">MLSEWRALGAHDEETYGPEGAAFVTSQSRARGLTRAILDTFPIVKFDRVEDARAPVPIPKDIEAATVEVNKTRHTEQLELAELPAVRAMLATDNEDDKEPAYGVSEEMRRGSLEAGSSSSQLSTPVVRPRIPAARAEASTSSAMSMGDQDLVPDAIGRETCPICIVDFEEGDDLRVLPCEGHHRFHQQCVDQWLLELSGSCPLCRQDFHVLETMMHSTDGHGDLPPPPEFGNSRPLSTAGARFSRYIRLARRTRRRNREGVPHGYDPTNPPMPPAPETTL</sequence>
<feature type="domain" description="RING-type" evidence="10">
    <location>
        <begin position="161"/>
        <end position="205"/>
    </location>
</feature>
<dbReference type="HOGENOM" id="CLU_008264_3_2_1"/>
<keyword evidence="7" id="KW-0472">Membrane</keyword>
<dbReference type="PANTHER" id="PTHR47168">
    <property type="entry name" value="RING ZINC FINGER DOMAIN SUPERFAMILY PROTEIN-RELATED"/>
    <property type="match status" value="1"/>
</dbReference>
<evidence type="ECO:0000259" key="10">
    <source>
        <dbReference type="PROSITE" id="PS50089"/>
    </source>
</evidence>
<evidence type="ECO:0000256" key="4">
    <source>
        <dbReference type="ARBA" id="ARBA00022771"/>
    </source>
</evidence>
<protein>
    <recommendedName>
        <fullName evidence="10">RING-type domain-containing protein</fullName>
    </recommendedName>
</protein>
<dbReference type="STRING" id="650164.K5VSQ5"/>
<keyword evidence="6" id="KW-1133">Transmembrane helix</keyword>
<gene>
    <name evidence="11" type="ORF">PHACADRAFT_196968</name>
</gene>
<dbReference type="InterPro" id="IPR051653">
    <property type="entry name" value="E3_ligase_sorting_rcpt"/>
</dbReference>
<keyword evidence="3" id="KW-0479">Metal-binding</keyword>
<evidence type="ECO:0000256" key="6">
    <source>
        <dbReference type="ARBA" id="ARBA00022989"/>
    </source>
</evidence>
<evidence type="ECO:0000256" key="1">
    <source>
        <dbReference type="ARBA" id="ARBA00004167"/>
    </source>
</evidence>
<dbReference type="InterPro" id="IPR013083">
    <property type="entry name" value="Znf_RING/FYVE/PHD"/>
</dbReference>
<dbReference type="SUPFAM" id="SSF57850">
    <property type="entry name" value="RING/U-box"/>
    <property type="match status" value="1"/>
</dbReference>
<evidence type="ECO:0000256" key="5">
    <source>
        <dbReference type="ARBA" id="ARBA00022833"/>
    </source>
</evidence>
<evidence type="ECO:0000256" key="8">
    <source>
        <dbReference type="PROSITE-ProRule" id="PRU00175"/>
    </source>
</evidence>
<keyword evidence="4 8" id="KW-0863">Zinc-finger</keyword>
<keyword evidence="2" id="KW-0812">Transmembrane</keyword>
<dbReference type="InterPro" id="IPR001841">
    <property type="entry name" value="Znf_RING"/>
</dbReference>
<evidence type="ECO:0000256" key="3">
    <source>
        <dbReference type="ARBA" id="ARBA00022723"/>
    </source>
</evidence>
<accession>K5VSQ5</accession>
<dbReference type="Proteomes" id="UP000008370">
    <property type="component" value="Unassembled WGS sequence"/>
</dbReference>
<evidence type="ECO:0000256" key="9">
    <source>
        <dbReference type="SAM" id="MobiDB-lite"/>
    </source>
</evidence>
<feature type="region of interest" description="Disordered" evidence="9">
    <location>
        <begin position="249"/>
        <end position="280"/>
    </location>
</feature>
<comment type="subcellular location">
    <subcellularLocation>
        <location evidence="1">Membrane</location>
        <topology evidence="1">Single-pass membrane protein</topology>
    </subcellularLocation>
</comment>